<keyword evidence="3" id="KW-0547">Nucleotide-binding</keyword>
<name>A0ABZ0SAG4_9GAMM</name>
<feature type="region of interest" description="Disordered" evidence="5">
    <location>
        <begin position="1"/>
        <end position="27"/>
    </location>
</feature>
<evidence type="ECO:0000256" key="3">
    <source>
        <dbReference type="ARBA" id="ARBA00022741"/>
    </source>
</evidence>
<dbReference type="EMBL" id="CP121472">
    <property type="protein sequence ID" value="WPL17324.1"/>
    <property type="molecule type" value="Genomic_DNA"/>
</dbReference>
<keyword evidence="4 7" id="KW-0067">ATP-binding</keyword>
<evidence type="ECO:0000259" key="6">
    <source>
        <dbReference type="PROSITE" id="PS50893"/>
    </source>
</evidence>
<gene>
    <name evidence="7" type="primary">pstB_2</name>
    <name evidence="7" type="ORF">Thiowin_02327</name>
</gene>
<dbReference type="GO" id="GO:0005524">
    <property type="term" value="F:ATP binding"/>
    <property type="evidence" value="ECO:0007669"/>
    <property type="project" value="UniProtKB-KW"/>
</dbReference>
<evidence type="ECO:0000256" key="2">
    <source>
        <dbReference type="ARBA" id="ARBA00022592"/>
    </source>
</evidence>
<dbReference type="Proteomes" id="UP001432180">
    <property type="component" value="Chromosome"/>
</dbReference>
<dbReference type="InterPro" id="IPR005670">
    <property type="entry name" value="PstB-like"/>
</dbReference>
<reference evidence="7 8" key="1">
    <citation type="journal article" date="2023" name="Microorganisms">
        <title>Thiorhodovibrio frisius and Trv. litoralis spp. nov., Two Novel Members from a Clade of Fastidious Purple Sulfur Bacteria That Exhibit Unique Red-Shifted Light-Harvesting Capabilities.</title>
        <authorList>
            <person name="Methner A."/>
            <person name="Kuzyk S.B."/>
            <person name="Petersen J."/>
            <person name="Bauer S."/>
            <person name="Brinkmann H."/>
            <person name="Sichau K."/>
            <person name="Wanner G."/>
            <person name="Wolf J."/>
            <person name="Neumann-Schaal M."/>
            <person name="Henke P."/>
            <person name="Tank M."/>
            <person name="Sproer C."/>
            <person name="Bunk B."/>
            <person name="Overmann J."/>
        </authorList>
    </citation>
    <scope>NUCLEOTIDE SEQUENCE [LARGE SCALE GENOMIC DNA]</scope>
    <source>
        <strain evidence="7 8">DSM 6702</strain>
    </source>
</reference>
<organism evidence="7 8">
    <name type="scientific">Thiorhodovibrio winogradskyi</name>
    <dbReference type="NCBI Taxonomy" id="77007"/>
    <lineage>
        <taxon>Bacteria</taxon>
        <taxon>Pseudomonadati</taxon>
        <taxon>Pseudomonadota</taxon>
        <taxon>Gammaproteobacteria</taxon>
        <taxon>Chromatiales</taxon>
        <taxon>Chromatiaceae</taxon>
        <taxon>Thiorhodovibrio</taxon>
    </lineage>
</organism>
<dbReference type="InterPro" id="IPR003593">
    <property type="entry name" value="AAA+_ATPase"/>
</dbReference>
<evidence type="ECO:0000313" key="8">
    <source>
        <dbReference type="Proteomes" id="UP001432180"/>
    </source>
</evidence>
<proteinExistence type="predicted"/>
<keyword evidence="8" id="KW-1185">Reference proteome</keyword>
<dbReference type="InterPro" id="IPR017871">
    <property type="entry name" value="ABC_transporter-like_CS"/>
</dbReference>
<dbReference type="Gene3D" id="3.40.50.300">
    <property type="entry name" value="P-loop containing nucleotide triphosphate hydrolases"/>
    <property type="match status" value="1"/>
</dbReference>
<protein>
    <submittedName>
        <fullName evidence="7">Phosphate import ATP-binding protein PstB</fullName>
    </submittedName>
</protein>
<keyword evidence="2" id="KW-0592">Phosphate transport</keyword>
<sequence>MNNSNEVATAAKTPVADTPPVQSSESPMNMTADAIAVKPVDVKAAELDNSQAANTAKTTNTDATVGEIRSPNPSMVCRDINVWYSDNHAIKNVSLDIGRNEVISMIGPSGCGKSTFLRCLNRMNDTIPTARVEGSIKLDGEEIQDRGIDVVPLRARVGMVFQKPNPFPKSIYENIAYGPRIHGLTNNRAELDELVETSLQRAGLWKEVKDRLEAPGTSLSGGQQQRLCIARAISVSPEVILMDEPCSALDPIATAAIEQLIDELRQQYTIAIVTHSMQQAARVSQRTAYFHLGDLIEVGSTDDVFNRPRHKLTEDYITGRFG</sequence>
<evidence type="ECO:0000256" key="4">
    <source>
        <dbReference type="ARBA" id="ARBA00022840"/>
    </source>
</evidence>
<dbReference type="PANTHER" id="PTHR43423:SF1">
    <property type="entry name" value="ABC TRANSPORTER I FAMILY MEMBER 17"/>
    <property type="match status" value="1"/>
</dbReference>
<accession>A0ABZ0SAG4</accession>
<evidence type="ECO:0000256" key="1">
    <source>
        <dbReference type="ARBA" id="ARBA00022448"/>
    </source>
</evidence>
<dbReference type="InterPro" id="IPR003439">
    <property type="entry name" value="ABC_transporter-like_ATP-bd"/>
</dbReference>
<evidence type="ECO:0000256" key="5">
    <source>
        <dbReference type="SAM" id="MobiDB-lite"/>
    </source>
</evidence>
<keyword evidence="1" id="KW-0813">Transport</keyword>
<evidence type="ECO:0000313" key="7">
    <source>
        <dbReference type="EMBL" id="WPL17324.1"/>
    </source>
</evidence>
<dbReference type="InterPro" id="IPR027417">
    <property type="entry name" value="P-loop_NTPase"/>
</dbReference>
<dbReference type="PANTHER" id="PTHR43423">
    <property type="entry name" value="ABC TRANSPORTER I FAMILY MEMBER 17"/>
    <property type="match status" value="1"/>
</dbReference>
<dbReference type="NCBIfam" id="TIGR00972">
    <property type="entry name" value="3a0107s01c2"/>
    <property type="match status" value="1"/>
</dbReference>
<dbReference type="CDD" id="cd03260">
    <property type="entry name" value="ABC_PstB_phosphate_transporter"/>
    <property type="match status" value="1"/>
</dbReference>
<dbReference type="PROSITE" id="PS00211">
    <property type="entry name" value="ABC_TRANSPORTER_1"/>
    <property type="match status" value="1"/>
</dbReference>
<dbReference type="SUPFAM" id="SSF52540">
    <property type="entry name" value="P-loop containing nucleoside triphosphate hydrolases"/>
    <property type="match status" value="1"/>
</dbReference>
<feature type="domain" description="ABC transporter" evidence="6">
    <location>
        <begin position="68"/>
        <end position="317"/>
    </location>
</feature>
<dbReference type="SMART" id="SM00382">
    <property type="entry name" value="AAA"/>
    <property type="match status" value="1"/>
</dbReference>
<dbReference type="PROSITE" id="PS50893">
    <property type="entry name" value="ABC_TRANSPORTER_2"/>
    <property type="match status" value="1"/>
</dbReference>
<dbReference type="Pfam" id="PF00005">
    <property type="entry name" value="ABC_tran"/>
    <property type="match status" value="1"/>
</dbReference>